<dbReference type="Proteomes" id="UP000189670">
    <property type="component" value="Unassembled WGS sequence"/>
</dbReference>
<proteinExistence type="predicted"/>
<name>A0A1V1P3E0_9BACT</name>
<evidence type="ECO:0000313" key="2">
    <source>
        <dbReference type="EMBL" id="ETR69340.1"/>
    </source>
</evidence>
<dbReference type="InterPro" id="IPR047650">
    <property type="entry name" value="Transpos_IS110"/>
</dbReference>
<dbReference type="GO" id="GO:0006313">
    <property type="term" value="P:DNA transposition"/>
    <property type="evidence" value="ECO:0007669"/>
    <property type="project" value="InterPro"/>
</dbReference>
<dbReference type="PANTHER" id="PTHR33055">
    <property type="entry name" value="TRANSPOSASE FOR INSERTION SEQUENCE ELEMENT IS1111A"/>
    <property type="match status" value="1"/>
</dbReference>
<accession>A0A1V1P3E0</accession>
<dbReference type="Pfam" id="PF01548">
    <property type="entry name" value="DEDD_Tnp_IS110"/>
    <property type="match status" value="1"/>
</dbReference>
<evidence type="ECO:0000313" key="3">
    <source>
        <dbReference type="Proteomes" id="UP000189670"/>
    </source>
</evidence>
<dbReference type="EMBL" id="ATBP01000668">
    <property type="protein sequence ID" value="ETR69340.1"/>
    <property type="molecule type" value="Genomic_DNA"/>
</dbReference>
<dbReference type="InterPro" id="IPR002525">
    <property type="entry name" value="Transp_IS110-like_N"/>
</dbReference>
<reference evidence="3" key="1">
    <citation type="submission" date="2012-11" db="EMBL/GenBank/DDBJ databases">
        <authorList>
            <person name="Lucero-Rivera Y.E."/>
            <person name="Tovar-Ramirez D."/>
        </authorList>
    </citation>
    <scope>NUCLEOTIDE SEQUENCE [LARGE SCALE GENOMIC DNA]</scope>
    <source>
        <strain evidence="3">Araruama</strain>
    </source>
</reference>
<evidence type="ECO:0000259" key="1">
    <source>
        <dbReference type="Pfam" id="PF01548"/>
    </source>
</evidence>
<dbReference type="PANTHER" id="PTHR33055:SF3">
    <property type="entry name" value="PUTATIVE TRANSPOSASE FOR IS117-RELATED"/>
    <property type="match status" value="1"/>
</dbReference>
<dbReference type="AlphaFoldDB" id="A0A1V1P3E0"/>
<protein>
    <recommendedName>
        <fullName evidence="1">Transposase IS110-like N-terminal domain-containing protein</fullName>
    </recommendedName>
</protein>
<organism evidence="2 3">
    <name type="scientific">Candidatus Magnetoglobus multicellularis str. Araruama</name>
    <dbReference type="NCBI Taxonomy" id="890399"/>
    <lineage>
        <taxon>Bacteria</taxon>
        <taxon>Pseudomonadati</taxon>
        <taxon>Thermodesulfobacteriota</taxon>
        <taxon>Desulfobacteria</taxon>
        <taxon>Desulfobacterales</taxon>
        <taxon>Desulfobacteraceae</taxon>
        <taxon>Candidatus Magnetoglobus</taxon>
    </lineage>
</organism>
<gene>
    <name evidence="2" type="ORF">OMM_03990</name>
</gene>
<feature type="domain" description="Transposase IS110-like N-terminal" evidence="1">
    <location>
        <begin position="5"/>
        <end position="167"/>
    </location>
</feature>
<dbReference type="GO" id="GO:0003677">
    <property type="term" value="F:DNA binding"/>
    <property type="evidence" value="ECO:0007669"/>
    <property type="project" value="InterPro"/>
</dbReference>
<dbReference type="GO" id="GO:0004803">
    <property type="term" value="F:transposase activity"/>
    <property type="evidence" value="ECO:0007669"/>
    <property type="project" value="InterPro"/>
</dbReference>
<comment type="caution">
    <text evidence="2">The sequence shown here is derived from an EMBL/GenBank/DDBJ whole genome shotgun (WGS) entry which is preliminary data.</text>
</comment>
<sequence>MNYYLGIDVSKGYADFVIINDKKKTVLDNFQLDDTFDGHSCLCSELSNFVAKNDDTKIFAAVESTGGYENNWFDLLIRLQNSLPIQAARLNPLGVHANSKANLQRIITDQISAKNIAEYLVAHPEKVTYQVPDGNFTSSKKLWKFIQMLDKQKTQLLNHLEQLVYSANPELLHYCVHGVPQWVIKLLKNILQHKNYQDLR</sequence>